<gene>
    <name evidence="1" type="ORF">ACFONJ_12625</name>
</gene>
<name>A0ABV7XWS2_9FLAO</name>
<comment type="caution">
    <text evidence="1">The sequence shown here is derived from an EMBL/GenBank/DDBJ whole genome shotgun (WGS) entry which is preliminary data.</text>
</comment>
<proteinExistence type="predicted"/>
<dbReference type="RefSeq" id="WP_378170194.1">
    <property type="nucleotide sequence ID" value="NZ_JBHRYO010000002.1"/>
</dbReference>
<evidence type="ECO:0000313" key="2">
    <source>
        <dbReference type="Proteomes" id="UP001595735"/>
    </source>
</evidence>
<accession>A0ABV7XWS2</accession>
<organism evidence="1 2">
    <name type="scientific">Chryseobacterium tructae</name>
    <dbReference type="NCBI Taxonomy" id="1037380"/>
    <lineage>
        <taxon>Bacteria</taxon>
        <taxon>Pseudomonadati</taxon>
        <taxon>Bacteroidota</taxon>
        <taxon>Flavobacteriia</taxon>
        <taxon>Flavobacteriales</taxon>
        <taxon>Weeksellaceae</taxon>
        <taxon>Chryseobacterium group</taxon>
        <taxon>Chryseobacterium</taxon>
    </lineage>
</organism>
<protein>
    <submittedName>
        <fullName evidence="1">Uncharacterized protein</fullName>
    </submittedName>
</protein>
<reference evidence="2" key="1">
    <citation type="journal article" date="2019" name="Int. J. Syst. Evol. Microbiol.">
        <title>The Global Catalogue of Microorganisms (GCM) 10K type strain sequencing project: providing services to taxonomists for standard genome sequencing and annotation.</title>
        <authorList>
            <consortium name="The Broad Institute Genomics Platform"/>
            <consortium name="The Broad Institute Genome Sequencing Center for Infectious Disease"/>
            <person name="Wu L."/>
            <person name="Ma J."/>
        </authorList>
    </citation>
    <scope>NUCLEOTIDE SEQUENCE [LARGE SCALE GENOMIC DNA]</scope>
    <source>
        <strain evidence="2">CECT 7798</strain>
    </source>
</reference>
<evidence type="ECO:0000313" key="1">
    <source>
        <dbReference type="EMBL" id="MFC3756816.1"/>
    </source>
</evidence>
<keyword evidence="2" id="KW-1185">Reference proteome</keyword>
<dbReference type="Proteomes" id="UP001595735">
    <property type="component" value="Unassembled WGS sequence"/>
</dbReference>
<sequence length="347" mass="40801">MIKYNSAENNNVLDIPQLSKLCLTKTEYIRKKSDSQLKNNYYQAVKSFFDWYTTYCDSILKKKYTNDKIAETLFVLTSKNQQHWKEYLIKSIYVSKDYVEHLNSKITKDNISIYEHTLSSLITDLEWLIANYEVNCKKLVSSISLKRWRRTDLSPTDIYSAARTLFFIEEFSNIEDLYLRDLKPNVMFQIRQLLEIFGKNIVGYYSITHNNQPVKKFTQIAWDFIDEECKKDISRIKLPFEIKTITLLNSWANDFVHTTFLHNSYIQYFAIKMLNVLFSSSTSTSTSTKGITIYNGCKIEKYDIADITISNYNSLKDDFKNFLLTKKQGIEINWMPIDKVGAYILSV</sequence>
<dbReference type="EMBL" id="JBHRYO010000002">
    <property type="protein sequence ID" value="MFC3756816.1"/>
    <property type="molecule type" value="Genomic_DNA"/>
</dbReference>